<evidence type="ECO:0000256" key="1">
    <source>
        <dbReference type="SAM" id="MobiDB-lite"/>
    </source>
</evidence>
<proteinExistence type="predicted"/>
<feature type="compositionally biased region" description="Basic residues" evidence="1">
    <location>
        <begin position="153"/>
        <end position="172"/>
    </location>
</feature>
<dbReference type="Proteomes" id="UP001152607">
    <property type="component" value="Unassembled WGS sequence"/>
</dbReference>
<organism evidence="2 3">
    <name type="scientific">Periconia digitata</name>
    <dbReference type="NCBI Taxonomy" id="1303443"/>
    <lineage>
        <taxon>Eukaryota</taxon>
        <taxon>Fungi</taxon>
        <taxon>Dikarya</taxon>
        <taxon>Ascomycota</taxon>
        <taxon>Pezizomycotina</taxon>
        <taxon>Dothideomycetes</taxon>
        <taxon>Pleosporomycetidae</taxon>
        <taxon>Pleosporales</taxon>
        <taxon>Massarineae</taxon>
        <taxon>Periconiaceae</taxon>
        <taxon>Periconia</taxon>
    </lineage>
</organism>
<feature type="compositionally biased region" description="Polar residues" evidence="1">
    <location>
        <begin position="110"/>
        <end position="119"/>
    </location>
</feature>
<comment type="caution">
    <text evidence="2">The sequence shown here is derived from an EMBL/GenBank/DDBJ whole genome shotgun (WGS) entry which is preliminary data.</text>
</comment>
<dbReference type="Pfam" id="PF09495">
    <property type="entry name" value="DUF2462"/>
    <property type="match status" value="1"/>
</dbReference>
<dbReference type="AlphaFoldDB" id="A0A9W4UKI5"/>
<reference evidence="2" key="1">
    <citation type="submission" date="2023-01" db="EMBL/GenBank/DDBJ databases">
        <authorList>
            <person name="Van Ghelder C."/>
            <person name="Rancurel C."/>
        </authorList>
    </citation>
    <scope>NUCLEOTIDE SEQUENCE</scope>
    <source>
        <strain evidence="2">CNCM I-4278</strain>
    </source>
</reference>
<evidence type="ECO:0000313" key="3">
    <source>
        <dbReference type="Proteomes" id="UP001152607"/>
    </source>
</evidence>
<protein>
    <submittedName>
        <fullName evidence="2">Uncharacterized protein</fullName>
    </submittedName>
</protein>
<dbReference type="EMBL" id="CAOQHR010000007">
    <property type="protein sequence ID" value="CAI6337861.1"/>
    <property type="molecule type" value="Genomic_DNA"/>
</dbReference>
<evidence type="ECO:0000313" key="2">
    <source>
        <dbReference type="EMBL" id="CAI6337861.1"/>
    </source>
</evidence>
<keyword evidence="3" id="KW-1185">Reference proteome</keyword>
<accession>A0A9W4UKI5</accession>
<sequence>MYSFKKQPPSPNKQANQKKYYLNRKIHQRFMPSFLPTLIPPPMNLTPIDNARPHYTESRLAGNLSPPNFSSPSSAHTEPTSNRIHIPRPPTTTPIFVSPSYPNPPHPYLSNESQKNPSLVTHIKQKAPARKRKRKMAQGAPKKASKPHTSSTTKHKKGNNPNHRARVIKPKKANLITQQSIKKKATSGLAGKTERMLAEKAGHLEMLEGGKRDKRIGGGGIKDRKSANSGGGA</sequence>
<dbReference type="OrthoDB" id="5239630at2759"/>
<feature type="region of interest" description="Disordered" evidence="1">
    <location>
        <begin position="58"/>
        <end position="233"/>
    </location>
</feature>
<dbReference type="InterPro" id="IPR019034">
    <property type="entry name" value="UPF0390"/>
</dbReference>
<feature type="compositionally biased region" description="Basic and acidic residues" evidence="1">
    <location>
        <begin position="192"/>
        <end position="211"/>
    </location>
</feature>
<feature type="compositionally biased region" description="Low complexity" evidence="1">
    <location>
        <begin position="65"/>
        <end position="74"/>
    </location>
</feature>
<gene>
    <name evidence="2" type="ORF">PDIGIT_LOCUS10977</name>
</gene>
<name>A0A9W4UKI5_9PLEO</name>
<feature type="compositionally biased region" description="Basic residues" evidence="1">
    <location>
        <begin position="123"/>
        <end position="136"/>
    </location>
</feature>